<dbReference type="Pfam" id="PF00106">
    <property type="entry name" value="adh_short"/>
    <property type="match status" value="1"/>
</dbReference>
<dbReference type="Gene3D" id="3.40.50.720">
    <property type="entry name" value="NAD(P)-binding Rossmann-like Domain"/>
    <property type="match status" value="1"/>
</dbReference>
<dbReference type="GO" id="GO:0008206">
    <property type="term" value="P:bile acid metabolic process"/>
    <property type="evidence" value="ECO:0007669"/>
    <property type="project" value="UniProtKB-ARBA"/>
</dbReference>
<name>A0A7V7GNV5_ENTFC</name>
<dbReference type="PANTHER" id="PTHR24321">
    <property type="entry name" value="DEHYDROGENASES, SHORT CHAIN"/>
    <property type="match status" value="1"/>
</dbReference>
<dbReference type="Proteomes" id="UP000448762">
    <property type="component" value="Unassembled WGS sequence"/>
</dbReference>
<comment type="caution">
    <text evidence="4">The sequence shown here is derived from an EMBL/GenBank/DDBJ whole genome shotgun (WGS) entry which is preliminary data.</text>
</comment>
<evidence type="ECO:0000313" key="4">
    <source>
        <dbReference type="EMBL" id="KAA0689626.1"/>
    </source>
</evidence>
<proteinExistence type="inferred from homology"/>
<keyword evidence="2" id="KW-0560">Oxidoreductase</keyword>
<dbReference type="PRINTS" id="PR00081">
    <property type="entry name" value="GDHRDH"/>
</dbReference>
<gene>
    <name evidence="4" type="ORF">DTX73_10170</name>
</gene>
<dbReference type="AlphaFoldDB" id="A0A7V7GNV5"/>
<evidence type="ECO:0000256" key="2">
    <source>
        <dbReference type="ARBA" id="ARBA00023002"/>
    </source>
</evidence>
<comment type="similarity">
    <text evidence="1 3">Belongs to the short-chain dehydrogenases/reductases (SDR) family.</text>
</comment>
<dbReference type="FunFam" id="3.40.50.720:FF:000084">
    <property type="entry name" value="Short-chain dehydrogenase reductase"/>
    <property type="match status" value="1"/>
</dbReference>
<dbReference type="GO" id="GO:0016491">
    <property type="term" value="F:oxidoreductase activity"/>
    <property type="evidence" value="ECO:0007669"/>
    <property type="project" value="UniProtKB-KW"/>
</dbReference>
<dbReference type="RefSeq" id="WP_149558261.1">
    <property type="nucleotide sequence ID" value="NZ_JADBBV010000009.1"/>
</dbReference>
<dbReference type="PRINTS" id="PR00080">
    <property type="entry name" value="SDRFAMILY"/>
</dbReference>
<dbReference type="SUPFAM" id="SSF51735">
    <property type="entry name" value="NAD(P)-binding Rossmann-fold domains"/>
    <property type="match status" value="1"/>
</dbReference>
<reference evidence="4 5" key="1">
    <citation type="submission" date="2018-07" db="EMBL/GenBank/DDBJ databases">
        <title>High quality draft genome sequencing of Enterococcus faecium exhibiting probiotic potential isolated from mucus of freshwater fish.</title>
        <authorList>
            <person name="El-Jeni R."/>
            <person name="Ghedira K."/>
            <person name="Abdelhak S."/>
            <person name="El-Bour M."/>
            <person name="Bouhaouala-Zahar B."/>
        </authorList>
    </citation>
    <scope>NUCLEOTIDE SEQUENCE [LARGE SCALE GENOMIC DNA]</scope>
    <source>
        <strain evidence="4 5">R.A73</strain>
    </source>
</reference>
<evidence type="ECO:0000256" key="3">
    <source>
        <dbReference type="RuleBase" id="RU000363"/>
    </source>
</evidence>
<accession>A0A7V7GNV5</accession>
<dbReference type="EMBL" id="QOVC01000008">
    <property type="protein sequence ID" value="KAA0689626.1"/>
    <property type="molecule type" value="Genomic_DNA"/>
</dbReference>
<organism evidence="4 5">
    <name type="scientific">Enterococcus faecium</name>
    <name type="common">Streptococcus faecium</name>
    <dbReference type="NCBI Taxonomy" id="1352"/>
    <lineage>
        <taxon>Bacteria</taxon>
        <taxon>Bacillati</taxon>
        <taxon>Bacillota</taxon>
        <taxon>Bacilli</taxon>
        <taxon>Lactobacillales</taxon>
        <taxon>Enterococcaceae</taxon>
        <taxon>Enterococcus</taxon>
    </lineage>
</organism>
<evidence type="ECO:0000313" key="5">
    <source>
        <dbReference type="Proteomes" id="UP000448762"/>
    </source>
</evidence>
<dbReference type="CDD" id="cd05233">
    <property type="entry name" value="SDR_c"/>
    <property type="match status" value="1"/>
</dbReference>
<sequence>MKKVIITGAAGGIGQALTNRLLKAGYQVIAVDNNKDKLGNFSSHPNLTLACVDVTDYQAVESFFTNISAQSLYGLVNNAGVYNALSLLDYDESAIDRVLQINIKGATIFSKFFIQHLIDKETQGRIINISSISGQEGSSDALYGLSKAALLGLTKSLALRFSPQVLVNAVAPTMVDTEMMATIPEWRKKEYQQHHLIKDPVLPSDVADTVHFLLSEESSHYTGTTFDLNNGGYLR</sequence>
<dbReference type="InterPro" id="IPR036291">
    <property type="entry name" value="NAD(P)-bd_dom_sf"/>
</dbReference>
<dbReference type="InterPro" id="IPR002347">
    <property type="entry name" value="SDR_fam"/>
</dbReference>
<protein>
    <submittedName>
        <fullName evidence="4">SDR family NAD(P)-dependent oxidoreductase</fullName>
    </submittedName>
</protein>
<evidence type="ECO:0000256" key="1">
    <source>
        <dbReference type="ARBA" id="ARBA00006484"/>
    </source>
</evidence>
<dbReference type="PANTHER" id="PTHR24321:SF8">
    <property type="entry name" value="ESTRADIOL 17-BETA-DEHYDROGENASE 8-RELATED"/>
    <property type="match status" value="1"/>
</dbReference>